<evidence type="ECO:0000313" key="2">
    <source>
        <dbReference type="EMBL" id="GBP09561.1"/>
    </source>
</evidence>
<organism evidence="2 3">
    <name type="scientific">Eumeta variegata</name>
    <name type="common">Bagworm moth</name>
    <name type="synonym">Eumeta japonica</name>
    <dbReference type="NCBI Taxonomy" id="151549"/>
    <lineage>
        <taxon>Eukaryota</taxon>
        <taxon>Metazoa</taxon>
        <taxon>Ecdysozoa</taxon>
        <taxon>Arthropoda</taxon>
        <taxon>Hexapoda</taxon>
        <taxon>Insecta</taxon>
        <taxon>Pterygota</taxon>
        <taxon>Neoptera</taxon>
        <taxon>Endopterygota</taxon>
        <taxon>Lepidoptera</taxon>
        <taxon>Glossata</taxon>
        <taxon>Ditrysia</taxon>
        <taxon>Tineoidea</taxon>
        <taxon>Psychidae</taxon>
        <taxon>Oiketicinae</taxon>
        <taxon>Eumeta</taxon>
    </lineage>
</organism>
<dbReference type="Gene3D" id="3.30.420.10">
    <property type="entry name" value="Ribonuclease H-like superfamily/Ribonuclease H"/>
    <property type="match status" value="1"/>
</dbReference>
<protein>
    <recommendedName>
        <fullName evidence="1">Tc1-like transposase DDE domain-containing protein</fullName>
    </recommendedName>
</protein>
<reference evidence="2 3" key="1">
    <citation type="journal article" date="2019" name="Commun. Biol.">
        <title>The bagworm genome reveals a unique fibroin gene that provides high tensile strength.</title>
        <authorList>
            <person name="Kono N."/>
            <person name="Nakamura H."/>
            <person name="Ohtoshi R."/>
            <person name="Tomita M."/>
            <person name="Numata K."/>
            <person name="Arakawa K."/>
        </authorList>
    </citation>
    <scope>NUCLEOTIDE SEQUENCE [LARGE SCALE GENOMIC DNA]</scope>
</reference>
<dbReference type="PANTHER" id="PTHR33939:SF1">
    <property type="entry name" value="DUF4371 DOMAIN-CONTAINING PROTEIN"/>
    <property type="match status" value="1"/>
</dbReference>
<sequence length="239" mass="27370">MGLKKPINKGERLIIVHAGSEKGFVPGALLIYKASQSTGDYHDNMNKSNFEQWLENRLIPNLNPKTVLVLDNAAYHNTRVSQIPNSNSRKADMQAWLTKNGISFDPDLLRPELYEIIKKNKFHHIEYSVDKIMSAHGHVVLRLPPYHPDFNPIENIWAQIKGHVSSQNVAMNLTKVKELVENKVNSIGPEDWKKVVEHAKKCEAEFMRWEHKIDGWIEKLLIHVSDSSDSDDMQISDSD</sequence>
<proteinExistence type="predicted"/>
<accession>A0A4C1T8D8</accession>
<dbReference type="InterPro" id="IPR038717">
    <property type="entry name" value="Tc1-like_DDE_dom"/>
</dbReference>
<evidence type="ECO:0000313" key="3">
    <source>
        <dbReference type="Proteomes" id="UP000299102"/>
    </source>
</evidence>
<gene>
    <name evidence="2" type="ORF">EVAR_76564_1</name>
</gene>
<dbReference type="OrthoDB" id="2266637at2759"/>
<comment type="caution">
    <text evidence="2">The sequence shown here is derived from an EMBL/GenBank/DDBJ whole genome shotgun (WGS) entry which is preliminary data.</text>
</comment>
<dbReference type="InterPro" id="IPR036397">
    <property type="entry name" value="RNaseH_sf"/>
</dbReference>
<evidence type="ECO:0000259" key="1">
    <source>
        <dbReference type="Pfam" id="PF13358"/>
    </source>
</evidence>
<keyword evidence="3" id="KW-1185">Reference proteome</keyword>
<dbReference type="GO" id="GO:0003676">
    <property type="term" value="F:nucleic acid binding"/>
    <property type="evidence" value="ECO:0007669"/>
    <property type="project" value="InterPro"/>
</dbReference>
<feature type="domain" description="Tc1-like transposase DDE" evidence="1">
    <location>
        <begin position="10"/>
        <end position="168"/>
    </location>
</feature>
<name>A0A4C1T8D8_EUMVA</name>
<dbReference type="Pfam" id="PF13358">
    <property type="entry name" value="DDE_3"/>
    <property type="match status" value="1"/>
</dbReference>
<dbReference type="AlphaFoldDB" id="A0A4C1T8D8"/>
<dbReference type="PANTHER" id="PTHR33939">
    <property type="entry name" value="PROTEIN CBG22215"/>
    <property type="match status" value="1"/>
</dbReference>
<dbReference type="EMBL" id="BGZK01000036">
    <property type="protein sequence ID" value="GBP09561.1"/>
    <property type="molecule type" value="Genomic_DNA"/>
</dbReference>
<dbReference type="Proteomes" id="UP000299102">
    <property type="component" value="Unassembled WGS sequence"/>
</dbReference>